<evidence type="ECO:0000256" key="1">
    <source>
        <dbReference type="SAM" id="Phobius"/>
    </source>
</evidence>
<feature type="transmembrane region" description="Helical" evidence="1">
    <location>
        <begin position="48"/>
        <end position="67"/>
    </location>
</feature>
<dbReference type="EMBL" id="JANBUL010000245">
    <property type="protein sequence ID" value="KAJ2778171.1"/>
    <property type="molecule type" value="Genomic_DNA"/>
</dbReference>
<organism evidence="2 3">
    <name type="scientific">Coemansia javaensis</name>
    <dbReference type="NCBI Taxonomy" id="2761396"/>
    <lineage>
        <taxon>Eukaryota</taxon>
        <taxon>Fungi</taxon>
        <taxon>Fungi incertae sedis</taxon>
        <taxon>Zoopagomycota</taxon>
        <taxon>Kickxellomycotina</taxon>
        <taxon>Kickxellomycetes</taxon>
        <taxon>Kickxellales</taxon>
        <taxon>Kickxellaceae</taxon>
        <taxon>Coemansia</taxon>
    </lineage>
</organism>
<evidence type="ECO:0000313" key="2">
    <source>
        <dbReference type="EMBL" id="KAJ2778171.1"/>
    </source>
</evidence>
<name>A0A9W8LFU1_9FUNG</name>
<dbReference type="OrthoDB" id="5512214at2759"/>
<proteinExistence type="predicted"/>
<gene>
    <name evidence="2" type="ORF">H4R18_004763</name>
</gene>
<dbReference type="AlphaFoldDB" id="A0A9W8LFU1"/>
<keyword evidence="1" id="KW-0472">Membrane</keyword>
<accession>A0A9W8LFU1</accession>
<keyword evidence="1" id="KW-1133">Transmembrane helix</keyword>
<keyword evidence="1" id="KW-0812">Transmembrane</keyword>
<sequence>MEDPAKPKVMSDARIEWESRKLGAMVGFCSIFVASVIGGKALGLGARANAASSIATGIVTGYMWGGFTRQAYQKKRHGLLEECSAKGIVPEFE</sequence>
<feature type="transmembrane region" description="Helical" evidence="1">
    <location>
        <begin position="21"/>
        <end position="42"/>
    </location>
</feature>
<comment type="caution">
    <text evidence="2">The sequence shown here is derived from an EMBL/GenBank/DDBJ whole genome shotgun (WGS) entry which is preliminary data.</text>
</comment>
<protein>
    <submittedName>
        <fullName evidence="2">Uncharacterized protein</fullName>
    </submittedName>
</protein>
<dbReference type="Proteomes" id="UP001140217">
    <property type="component" value="Unassembled WGS sequence"/>
</dbReference>
<reference evidence="2" key="1">
    <citation type="submission" date="2022-07" db="EMBL/GenBank/DDBJ databases">
        <title>Phylogenomic reconstructions and comparative analyses of Kickxellomycotina fungi.</title>
        <authorList>
            <person name="Reynolds N.K."/>
            <person name="Stajich J.E."/>
            <person name="Barry K."/>
            <person name="Grigoriev I.V."/>
            <person name="Crous P."/>
            <person name="Smith M.E."/>
        </authorList>
    </citation>
    <scope>NUCLEOTIDE SEQUENCE</scope>
    <source>
        <strain evidence="2">NBRC 105414</strain>
    </source>
</reference>
<evidence type="ECO:0000313" key="3">
    <source>
        <dbReference type="Proteomes" id="UP001140217"/>
    </source>
</evidence>
<keyword evidence="3" id="KW-1185">Reference proteome</keyword>